<accession>A0A4P6U480</accession>
<sequence length="88" mass="10248">MKRRVEFTERAARLRDYLPPDDRRTLKRLVDRVTDDPYGASTHRAFSNDDLTRSSWLDGAMVHFVVTTRVIYVVDADIYDAARGFNII</sequence>
<evidence type="ECO:0000313" key="2">
    <source>
        <dbReference type="Proteomes" id="UP000292547"/>
    </source>
</evidence>
<organism evidence="1 2">
    <name type="scientific">Streptomyces seoulensis</name>
    <dbReference type="NCBI Taxonomy" id="73044"/>
    <lineage>
        <taxon>Bacteria</taxon>
        <taxon>Bacillati</taxon>
        <taxon>Actinomycetota</taxon>
        <taxon>Actinomycetes</taxon>
        <taxon>Kitasatosporales</taxon>
        <taxon>Streptomycetaceae</taxon>
        <taxon>Streptomyces</taxon>
    </lineage>
</organism>
<proteinExistence type="predicted"/>
<dbReference type="EMBL" id="CP032229">
    <property type="protein sequence ID" value="QBJ93981.1"/>
    <property type="molecule type" value="Genomic_DNA"/>
</dbReference>
<protein>
    <recommendedName>
        <fullName evidence="3">Type II toxin-antitoxin system RelE/ParE family toxin</fullName>
    </recommendedName>
</protein>
<reference evidence="1 2" key="1">
    <citation type="submission" date="2018-08" db="EMBL/GenBank/DDBJ databases">
        <title>The complete genome sequence of Streptomyces seoulensis, a pioneer strain for nickel superoxide dismutase discovery.</title>
        <authorList>
            <person name="Shin J."/>
            <person name="Lee J.-S."/>
            <person name="Lee E.-J."/>
            <person name="Youn H.-D."/>
        </authorList>
    </citation>
    <scope>NUCLEOTIDE SEQUENCE [LARGE SCALE GENOMIC DNA]</scope>
    <source>
        <strain evidence="1 2">KCTC 9819</strain>
    </source>
</reference>
<name>A0A4P6U480_STRSO</name>
<keyword evidence="2" id="KW-1185">Reference proteome</keyword>
<dbReference type="AlphaFoldDB" id="A0A4P6U480"/>
<dbReference type="OrthoDB" id="4235757at2"/>
<gene>
    <name evidence="1" type="ORF">D0Z67_03315</name>
</gene>
<evidence type="ECO:0000313" key="1">
    <source>
        <dbReference type="EMBL" id="QBJ93981.1"/>
    </source>
</evidence>
<evidence type="ECO:0008006" key="3">
    <source>
        <dbReference type="Google" id="ProtNLM"/>
    </source>
</evidence>
<dbReference type="Proteomes" id="UP000292547">
    <property type="component" value="Chromosome"/>
</dbReference>
<dbReference type="KEGG" id="sseo:D0Z67_03315"/>